<evidence type="ECO:0000313" key="2">
    <source>
        <dbReference type="Proteomes" id="UP000762110"/>
    </source>
</evidence>
<dbReference type="EMBL" id="JABMKV010000002">
    <property type="protein sequence ID" value="NQX31800.1"/>
    <property type="molecule type" value="Genomic_DNA"/>
</dbReference>
<protein>
    <submittedName>
        <fullName evidence="1">Uncharacterized protein</fullName>
    </submittedName>
</protein>
<dbReference type="RefSeq" id="WP_173271275.1">
    <property type="nucleotide sequence ID" value="NZ_JABMKV010000002.1"/>
</dbReference>
<gene>
    <name evidence="1" type="ORF">HQN85_08690</name>
</gene>
<evidence type="ECO:0000313" key="1">
    <source>
        <dbReference type="EMBL" id="NQX31800.1"/>
    </source>
</evidence>
<name>A0ABX2DCX1_9SPHI</name>
<accession>A0ABX2DCX1</accession>
<proteinExistence type="predicted"/>
<reference evidence="1 2" key="1">
    <citation type="submission" date="2020-05" db="EMBL/GenBank/DDBJ databases">
        <title>Description of Pedobacter foliorum sp. nov.</title>
        <authorList>
            <person name="Qi S."/>
            <person name="Carlier A."/>
            <person name="Cnockaert M."/>
            <person name="Vandamme P."/>
        </authorList>
    </citation>
    <scope>NUCLEOTIDE SEQUENCE [LARGE SCALE GENOMIC DNA]</scope>
    <source>
        <strain evidence="1 2">LMG 31300</strain>
    </source>
</reference>
<sequence>MRYLNYFTFLLMPTCTDWYWIEPIYDGNGNKIGEVWTYLNRTCSTTGGGDGGGGNNPSDEDYSINIGGKVEFYETEYDEDDYTIPVGDVPDGNASSSSTALPTLIKFEATWTGQRMFISRKILWITMTDIVGYPANEVYNHPQKGQVTRNVQPTTTGKWVTIHNPLEITATLEWNYNALVRYTYANTGLSNTKPYVNRVHTKFIGPFTNF</sequence>
<dbReference type="Proteomes" id="UP000762110">
    <property type="component" value="Unassembled WGS sequence"/>
</dbReference>
<organism evidence="1 2">
    <name type="scientific">Pedobacter boryungensis</name>
    <dbReference type="NCBI Taxonomy" id="869962"/>
    <lineage>
        <taxon>Bacteria</taxon>
        <taxon>Pseudomonadati</taxon>
        <taxon>Bacteroidota</taxon>
        <taxon>Sphingobacteriia</taxon>
        <taxon>Sphingobacteriales</taxon>
        <taxon>Sphingobacteriaceae</taxon>
        <taxon>Pedobacter</taxon>
    </lineage>
</organism>
<comment type="caution">
    <text evidence="1">The sequence shown here is derived from an EMBL/GenBank/DDBJ whole genome shotgun (WGS) entry which is preliminary data.</text>
</comment>
<keyword evidence="2" id="KW-1185">Reference proteome</keyword>